<comment type="similarity">
    <text evidence="1">Belongs to the ComF/GntX family.</text>
</comment>
<evidence type="ECO:0000256" key="1">
    <source>
        <dbReference type="ARBA" id="ARBA00008007"/>
    </source>
</evidence>
<proteinExistence type="inferred from homology"/>
<comment type="caution">
    <text evidence="3">The sequence shown here is derived from an EMBL/GenBank/DDBJ whole genome shotgun (WGS) entry which is preliminary data.</text>
</comment>
<dbReference type="Gene3D" id="3.40.50.2020">
    <property type="match status" value="1"/>
</dbReference>
<reference evidence="3" key="1">
    <citation type="submission" date="2020-10" db="EMBL/GenBank/DDBJ databases">
        <authorList>
            <person name="Gilroy R."/>
        </authorList>
    </citation>
    <scope>NUCLEOTIDE SEQUENCE</scope>
    <source>
        <strain evidence="3">CHK176-22527</strain>
    </source>
</reference>
<gene>
    <name evidence="3" type="ORF">IAD12_00200</name>
</gene>
<protein>
    <submittedName>
        <fullName evidence="3">ComF family protein</fullName>
    </submittedName>
</protein>
<evidence type="ECO:0000313" key="3">
    <source>
        <dbReference type="EMBL" id="HIT98659.1"/>
    </source>
</evidence>
<name>A0A9D1KUP3_9FIRM</name>
<dbReference type="Proteomes" id="UP000824159">
    <property type="component" value="Unassembled WGS sequence"/>
</dbReference>
<dbReference type="PANTHER" id="PTHR47505:SF1">
    <property type="entry name" value="DNA UTILIZATION PROTEIN YHGH"/>
    <property type="match status" value="1"/>
</dbReference>
<dbReference type="InterPro" id="IPR029057">
    <property type="entry name" value="PRTase-like"/>
</dbReference>
<dbReference type="SUPFAM" id="SSF53271">
    <property type="entry name" value="PRTase-like"/>
    <property type="match status" value="1"/>
</dbReference>
<evidence type="ECO:0000259" key="2">
    <source>
        <dbReference type="Pfam" id="PF18912"/>
    </source>
</evidence>
<dbReference type="CDD" id="cd06223">
    <property type="entry name" value="PRTases_typeI"/>
    <property type="match status" value="1"/>
</dbReference>
<dbReference type="AlphaFoldDB" id="A0A9D1KUP3"/>
<dbReference type="PANTHER" id="PTHR47505">
    <property type="entry name" value="DNA UTILIZATION PROTEIN YHGH"/>
    <property type="match status" value="1"/>
</dbReference>
<evidence type="ECO:0000313" key="4">
    <source>
        <dbReference type="Proteomes" id="UP000824159"/>
    </source>
</evidence>
<sequence length="257" mass="28870">MKIKGLWGKVTENAAEALFPSGIYCISCGSMIDRDRTYALCDSCAAKLHWINGRSCEKCGKALADTYRGRVCYDCMAEEHDFTRGFSCMTYGLMERNMILSFKYGDKGYMGRHFGDIMYDRLTCEDIEADVVIPVPLHRKRQQKRGYNQTEIMADRLSYLMKIKLDTKSLIKVRETRPLSGMNIAERAMAVESAFEVREGRREALYGKNVLLVDDIYTTGATADACSRAVLAGGAKNVYVISLASGGNRRHDEDNTP</sequence>
<dbReference type="Pfam" id="PF18912">
    <property type="entry name" value="DZR_2"/>
    <property type="match status" value="1"/>
</dbReference>
<feature type="domain" description="Double zinc ribbon" evidence="2">
    <location>
        <begin position="16"/>
        <end position="76"/>
    </location>
</feature>
<dbReference type="InterPro" id="IPR051910">
    <property type="entry name" value="ComF/GntX_DNA_util-trans"/>
</dbReference>
<dbReference type="InterPro" id="IPR000836">
    <property type="entry name" value="PRTase_dom"/>
</dbReference>
<reference evidence="3" key="2">
    <citation type="journal article" date="2021" name="PeerJ">
        <title>Extensive microbial diversity within the chicken gut microbiome revealed by metagenomics and culture.</title>
        <authorList>
            <person name="Gilroy R."/>
            <person name="Ravi A."/>
            <person name="Getino M."/>
            <person name="Pursley I."/>
            <person name="Horton D.L."/>
            <person name="Alikhan N.F."/>
            <person name="Baker D."/>
            <person name="Gharbi K."/>
            <person name="Hall N."/>
            <person name="Watson M."/>
            <person name="Adriaenssens E.M."/>
            <person name="Foster-Nyarko E."/>
            <person name="Jarju S."/>
            <person name="Secka A."/>
            <person name="Antonio M."/>
            <person name="Oren A."/>
            <person name="Chaudhuri R.R."/>
            <person name="La Ragione R."/>
            <person name="Hildebrand F."/>
            <person name="Pallen M.J."/>
        </authorList>
    </citation>
    <scope>NUCLEOTIDE SEQUENCE</scope>
    <source>
        <strain evidence="3">CHK176-22527</strain>
    </source>
</reference>
<accession>A0A9D1KUP3</accession>
<dbReference type="EMBL" id="DVLX01000004">
    <property type="protein sequence ID" value="HIT98659.1"/>
    <property type="molecule type" value="Genomic_DNA"/>
</dbReference>
<organism evidence="3 4">
    <name type="scientific">Candidatus Allocopromorpha excrementavium</name>
    <dbReference type="NCBI Taxonomy" id="2840741"/>
    <lineage>
        <taxon>Bacteria</taxon>
        <taxon>Bacillati</taxon>
        <taxon>Bacillota</taxon>
        <taxon>Clostridia</taxon>
        <taxon>Eubacteriales</taxon>
        <taxon>Eubacteriaceae</taxon>
        <taxon>Eubacteriaceae incertae sedis</taxon>
        <taxon>Candidatus Allocopromorpha</taxon>
    </lineage>
</organism>
<dbReference type="InterPro" id="IPR044005">
    <property type="entry name" value="DZR_2"/>
</dbReference>